<comment type="caution">
    <text evidence="2">The sequence shown here is derived from an EMBL/GenBank/DDBJ whole genome shotgun (WGS) entry which is preliminary data.</text>
</comment>
<dbReference type="RefSeq" id="WP_267152262.1">
    <property type="nucleotide sequence ID" value="NZ_JAPMLT010000008.1"/>
</dbReference>
<reference evidence="2 3" key="1">
    <citation type="submission" date="2022-11" db="EMBL/GenBank/DDBJ databases">
        <title>Study of microbial diversity in lake waters.</title>
        <authorList>
            <person name="Zhang J."/>
        </authorList>
    </citation>
    <scope>NUCLEOTIDE SEQUENCE [LARGE SCALE GENOMIC DNA]</scope>
    <source>
        <strain evidence="2 3">DT12</strain>
    </source>
</reference>
<gene>
    <name evidence="2" type="ORF">OS242_13770</name>
</gene>
<protein>
    <submittedName>
        <fullName evidence="2">Helix-turn-helix transcriptional regulator</fullName>
    </submittedName>
</protein>
<dbReference type="InterPro" id="IPR010982">
    <property type="entry name" value="Lambda_DNA-bd_dom_sf"/>
</dbReference>
<dbReference type="CDD" id="cd00093">
    <property type="entry name" value="HTH_XRE"/>
    <property type="match status" value="1"/>
</dbReference>
<dbReference type="Proteomes" id="UP001208017">
    <property type="component" value="Unassembled WGS sequence"/>
</dbReference>
<organism evidence="2 3">
    <name type="scientific">Tumebacillus lacus</name>
    <dbReference type="NCBI Taxonomy" id="2995335"/>
    <lineage>
        <taxon>Bacteria</taxon>
        <taxon>Bacillati</taxon>
        <taxon>Bacillota</taxon>
        <taxon>Bacilli</taxon>
        <taxon>Bacillales</taxon>
        <taxon>Alicyclobacillaceae</taxon>
        <taxon>Tumebacillus</taxon>
    </lineage>
</organism>
<dbReference type="Gene3D" id="1.10.260.40">
    <property type="entry name" value="lambda repressor-like DNA-binding domains"/>
    <property type="match status" value="1"/>
</dbReference>
<sequence>MQPRETGDYNVWLGNRIKEILEAKKITVRGLAKEIGIGRMTLERILDGRYATAEELEKIAGGLGVTVERIKQKDTLPLEQELSALLTSGKNPWRARRLAETLVALAIGRTELTDAYNLLGRALYHLRILSEAHEAWQRSLEMALKLDDYSRIRRACNNLMASYHKQGQHERLVPLLSEVEEVFRYDAEQLGRICHYRAIIAYRKGDTLQAREYFKMSHEHYKGVEDKLLIGKLQHDLAHLEHQDGNFQEAKDLLLIARTNLQNGSIYWQASLDAVLSRSLICLGETEEALSTIDRRLADLQQPDLELAEIKAKLLLMRAHISGDPAYAEAIFDLTMTSQEVRCTAADFLTEYYLQAEDYSSAQKYFRVLKENLPCKISGYRKGDWF</sequence>
<evidence type="ECO:0000313" key="3">
    <source>
        <dbReference type="Proteomes" id="UP001208017"/>
    </source>
</evidence>
<evidence type="ECO:0000259" key="1">
    <source>
        <dbReference type="PROSITE" id="PS50943"/>
    </source>
</evidence>
<dbReference type="InterPro" id="IPR011990">
    <property type="entry name" value="TPR-like_helical_dom_sf"/>
</dbReference>
<dbReference type="Pfam" id="PF01381">
    <property type="entry name" value="HTH_3"/>
    <property type="match status" value="1"/>
</dbReference>
<dbReference type="SMART" id="SM00530">
    <property type="entry name" value="HTH_XRE"/>
    <property type="match status" value="1"/>
</dbReference>
<keyword evidence="3" id="KW-1185">Reference proteome</keyword>
<proteinExistence type="predicted"/>
<accession>A0ABT3X4W5</accession>
<dbReference type="Gene3D" id="1.25.40.10">
    <property type="entry name" value="Tetratricopeptide repeat domain"/>
    <property type="match status" value="2"/>
</dbReference>
<dbReference type="InterPro" id="IPR001387">
    <property type="entry name" value="Cro/C1-type_HTH"/>
</dbReference>
<dbReference type="SUPFAM" id="SSF47413">
    <property type="entry name" value="lambda repressor-like DNA-binding domains"/>
    <property type="match status" value="1"/>
</dbReference>
<feature type="domain" description="HTH cro/C1-type" evidence="1">
    <location>
        <begin position="17"/>
        <end position="70"/>
    </location>
</feature>
<dbReference type="EMBL" id="JAPMLT010000008">
    <property type="protein sequence ID" value="MCX7571013.1"/>
    <property type="molecule type" value="Genomic_DNA"/>
</dbReference>
<name>A0ABT3X4W5_9BACL</name>
<dbReference type="PROSITE" id="PS50943">
    <property type="entry name" value="HTH_CROC1"/>
    <property type="match status" value="1"/>
</dbReference>
<dbReference type="SUPFAM" id="SSF48452">
    <property type="entry name" value="TPR-like"/>
    <property type="match status" value="1"/>
</dbReference>
<evidence type="ECO:0000313" key="2">
    <source>
        <dbReference type="EMBL" id="MCX7571013.1"/>
    </source>
</evidence>